<name>A0A090QLE2_9GAMM</name>
<gene>
    <name evidence="8" type="ORF">JCM19237_2106</name>
</gene>
<evidence type="ECO:0000259" key="7">
    <source>
        <dbReference type="Pfam" id="PF00482"/>
    </source>
</evidence>
<dbReference type="GO" id="GO:0005886">
    <property type="term" value="C:plasma membrane"/>
    <property type="evidence" value="ECO:0007669"/>
    <property type="project" value="UniProtKB-SubCell"/>
</dbReference>
<dbReference type="eggNOG" id="COG4965">
    <property type="taxonomic scope" value="Bacteria"/>
</dbReference>
<keyword evidence="2" id="KW-1003">Cell membrane</keyword>
<evidence type="ECO:0000256" key="5">
    <source>
        <dbReference type="ARBA" id="ARBA00023136"/>
    </source>
</evidence>
<dbReference type="Pfam" id="PF00482">
    <property type="entry name" value="T2SSF"/>
    <property type="match status" value="1"/>
</dbReference>
<keyword evidence="3 6" id="KW-0812">Transmembrane</keyword>
<accession>A0A090QLE2</accession>
<evidence type="ECO:0000313" key="8">
    <source>
        <dbReference type="EMBL" id="GAL03955.1"/>
    </source>
</evidence>
<organism evidence="8 9">
    <name type="scientific">Photobacterium aphoticum</name>
    <dbReference type="NCBI Taxonomy" id="754436"/>
    <lineage>
        <taxon>Bacteria</taxon>
        <taxon>Pseudomonadati</taxon>
        <taxon>Pseudomonadota</taxon>
        <taxon>Gammaproteobacteria</taxon>
        <taxon>Vibrionales</taxon>
        <taxon>Vibrionaceae</taxon>
        <taxon>Photobacterium</taxon>
    </lineage>
</organism>
<sequence length="302" mass="34267">MMLSLSLILFGVAAILWTRQTSDLKRAFLEDETSDEMKEELQAINLKNLRQRTRWQQFRDEATPVLAILGNKATLIIVVFLITMLSGAWYVNNRVLHLDSQWLTILFPLLACWASWNWLVNKRRNDFEQTFPDALNILMSAVTAGDSLMQAISYVGESLDNAVGHEFKVMGERLKLGESSDVVFQRASKNFPYPAFLFFIVTIRANMTRGGQLKNVLARLIRVLVDARTLEKKKMAMTSEARISAKIVAAIPALFMVLLNFISPENVDFILTDPEGRYVLYYVLGSEALGLGIVWWLVKGVK</sequence>
<feature type="transmembrane region" description="Helical" evidence="6">
    <location>
        <begin position="243"/>
        <end position="263"/>
    </location>
</feature>
<dbReference type="PANTHER" id="PTHR35007">
    <property type="entry name" value="INTEGRAL MEMBRANE PROTEIN-RELATED"/>
    <property type="match status" value="1"/>
</dbReference>
<dbReference type="Proteomes" id="UP000029227">
    <property type="component" value="Unassembled WGS sequence"/>
</dbReference>
<reference evidence="8 9" key="1">
    <citation type="journal article" date="2014" name="Genome Announc.">
        <title>Draft Genome Sequences of Two Vibrionaceae Species, Vibrio ponticus C121 and Photobacterium aphoticum C119, Isolated as Coral Reef Microbiota.</title>
        <authorList>
            <person name="Al-saari N."/>
            <person name="Meirelles P.M."/>
            <person name="Mino S."/>
            <person name="Suda W."/>
            <person name="Oshima K."/>
            <person name="Hattori M."/>
            <person name="Ohkuma M."/>
            <person name="Thompson F.L."/>
            <person name="Gomez-Gil B."/>
            <person name="Sawabe T."/>
            <person name="Sawabe T."/>
        </authorList>
    </citation>
    <scope>NUCLEOTIDE SEQUENCE [LARGE SCALE GENOMIC DNA]</scope>
    <source>
        <strain evidence="8 9">JCM 19237</strain>
    </source>
</reference>
<feature type="transmembrane region" description="Helical" evidence="6">
    <location>
        <begin position="103"/>
        <end position="120"/>
    </location>
</feature>
<protein>
    <submittedName>
        <fullName evidence="8">Flp pilus assembly protein TadB</fullName>
    </submittedName>
</protein>
<dbReference type="PANTHER" id="PTHR35007:SF2">
    <property type="entry name" value="PILUS ASSEMBLE PROTEIN"/>
    <property type="match status" value="1"/>
</dbReference>
<comment type="caution">
    <text evidence="8">The sequence shown here is derived from an EMBL/GenBank/DDBJ whole genome shotgun (WGS) entry which is preliminary data.</text>
</comment>
<dbReference type="InterPro" id="IPR018076">
    <property type="entry name" value="T2SS_GspF_dom"/>
</dbReference>
<evidence type="ECO:0000256" key="3">
    <source>
        <dbReference type="ARBA" id="ARBA00022692"/>
    </source>
</evidence>
<keyword evidence="5 6" id="KW-0472">Membrane</keyword>
<evidence type="ECO:0000256" key="4">
    <source>
        <dbReference type="ARBA" id="ARBA00022989"/>
    </source>
</evidence>
<dbReference type="AlphaFoldDB" id="A0A090QLE2"/>
<dbReference type="STRING" id="754436.JCM19237_2106"/>
<evidence type="ECO:0000256" key="1">
    <source>
        <dbReference type="ARBA" id="ARBA00004651"/>
    </source>
</evidence>
<proteinExistence type="predicted"/>
<feature type="transmembrane region" description="Helical" evidence="6">
    <location>
        <begin position="73"/>
        <end position="91"/>
    </location>
</feature>
<evidence type="ECO:0000256" key="6">
    <source>
        <dbReference type="SAM" id="Phobius"/>
    </source>
</evidence>
<dbReference type="EMBL" id="BBMN01000003">
    <property type="protein sequence ID" value="GAL03955.1"/>
    <property type="molecule type" value="Genomic_DNA"/>
</dbReference>
<evidence type="ECO:0000256" key="2">
    <source>
        <dbReference type="ARBA" id="ARBA00022475"/>
    </source>
</evidence>
<feature type="transmembrane region" description="Helical" evidence="6">
    <location>
        <begin position="278"/>
        <end position="298"/>
    </location>
</feature>
<keyword evidence="4 6" id="KW-1133">Transmembrane helix</keyword>
<feature type="domain" description="Type II secretion system protein GspF" evidence="7">
    <location>
        <begin position="135"/>
        <end position="258"/>
    </location>
</feature>
<evidence type="ECO:0000313" key="9">
    <source>
        <dbReference type="Proteomes" id="UP000029227"/>
    </source>
</evidence>
<comment type="subcellular location">
    <subcellularLocation>
        <location evidence="1">Cell membrane</location>
        <topology evidence="1">Multi-pass membrane protein</topology>
    </subcellularLocation>
</comment>